<reference evidence="5" key="1">
    <citation type="journal article" date="2023" name="Mol. Phylogenet. Evol.">
        <title>Genome-scale phylogeny and comparative genomics of the fungal order Sordariales.</title>
        <authorList>
            <person name="Hensen N."/>
            <person name="Bonometti L."/>
            <person name="Westerberg I."/>
            <person name="Brannstrom I.O."/>
            <person name="Guillou S."/>
            <person name="Cros-Aarteil S."/>
            <person name="Calhoun S."/>
            <person name="Haridas S."/>
            <person name="Kuo A."/>
            <person name="Mondo S."/>
            <person name="Pangilinan J."/>
            <person name="Riley R."/>
            <person name="LaButti K."/>
            <person name="Andreopoulos B."/>
            <person name="Lipzen A."/>
            <person name="Chen C."/>
            <person name="Yan M."/>
            <person name="Daum C."/>
            <person name="Ng V."/>
            <person name="Clum A."/>
            <person name="Steindorff A."/>
            <person name="Ohm R.A."/>
            <person name="Martin F."/>
            <person name="Silar P."/>
            <person name="Natvig D.O."/>
            <person name="Lalanne C."/>
            <person name="Gautier V."/>
            <person name="Ament-Velasquez S.L."/>
            <person name="Kruys A."/>
            <person name="Hutchinson M.I."/>
            <person name="Powell A.J."/>
            <person name="Barry K."/>
            <person name="Miller A.N."/>
            <person name="Grigoriev I.V."/>
            <person name="Debuchy R."/>
            <person name="Gladieux P."/>
            <person name="Hiltunen Thoren M."/>
            <person name="Johannesson H."/>
        </authorList>
    </citation>
    <scope>NUCLEOTIDE SEQUENCE</scope>
    <source>
        <strain evidence="5">CBS 508.74</strain>
    </source>
</reference>
<dbReference type="InterPro" id="IPR035979">
    <property type="entry name" value="RBD_domain_sf"/>
</dbReference>
<feature type="domain" description="RRM" evidence="4">
    <location>
        <begin position="357"/>
        <end position="437"/>
    </location>
</feature>
<feature type="region of interest" description="Disordered" evidence="3">
    <location>
        <begin position="1"/>
        <end position="30"/>
    </location>
</feature>
<dbReference type="Gene3D" id="3.30.70.330">
    <property type="match status" value="2"/>
</dbReference>
<reference evidence="5" key="2">
    <citation type="submission" date="2023-05" db="EMBL/GenBank/DDBJ databases">
        <authorList>
            <consortium name="Lawrence Berkeley National Laboratory"/>
            <person name="Steindorff A."/>
            <person name="Hensen N."/>
            <person name="Bonometti L."/>
            <person name="Westerberg I."/>
            <person name="Brannstrom I.O."/>
            <person name="Guillou S."/>
            <person name="Cros-Aarteil S."/>
            <person name="Calhoun S."/>
            <person name="Haridas S."/>
            <person name="Kuo A."/>
            <person name="Mondo S."/>
            <person name="Pangilinan J."/>
            <person name="Riley R."/>
            <person name="Labutti K."/>
            <person name="Andreopoulos B."/>
            <person name="Lipzen A."/>
            <person name="Chen C."/>
            <person name="Yanf M."/>
            <person name="Daum C."/>
            <person name="Ng V."/>
            <person name="Clum A."/>
            <person name="Ohm R."/>
            <person name="Martin F."/>
            <person name="Silar P."/>
            <person name="Natvig D."/>
            <person name="Lalanne C."/>
            <person name="Gautier V."/>
            <person name="Ament-Velasquez S.L."/>
            <person name="Kruys A."/>
            <person name="Hutchinson M.I."/>
            <person name="Powell A.J."/>
            <person name="Barry K."/>
            <person name="Miller A.N."/>
            <person name="Grigoriev I.V."/>
            <person name="Debuchy R."/>
            <person name="Gladieux P."/>
            <person name="Thoren M.H."/>
            <person name="Johannesson H."/>
        </authorList>
    </citation>
    <scope>NUCLEOTIDE SEQUENCE</scope>
    <source>
        <strain evidence="5">CBS 508.74</strain>
    </source>
</reference>
<evidence type="ECO:0000256" key="1">
    <source>
        <dbReference type="ARBA" id="ARBA00022884"/>
    </source>
</evidence>
<dbReference type="AlphaFoldDB" id="A0AAN6TNB6"/>
<organism evidence="5 6">
    <name type="scientific">Canariomyces notabilis</name>
    <dbReference type="NCBI Taxonomy" id="2074819"/>
    <lineage>
        <taxon>Eukaryota</taxon>
        <taxon>Fungi</taxon>
        <taxon>Dikarya</taxon>
        <taxon>Ascomycota</taxon>
        <taxon>Pezizomycotina</taxon>
        <taxon>Sordariomycetes</taxon>
        <taxon>Sordariomycetidae</taxon>
        <taxon>Sordariales</taxon>
        <taxon>Chaetomiaceae</taxon>
        <taxon>Canariomyces</taxon>
    </lineage>
</organism>
<feature type="domain" description="RRM" evidence="4">
    <location>
        <begin position="178"/>
        <end position="256"/>
    </location>
</feature>
<protein>
    <recommendedName>
        <fullName evidence="4">RRM domain-containing protein</fullName>
    </recommendedName>
</protein>
<feature type="compositionally biased region" description="Basic residues" evidence="3">
    <location>
        <begin position="1"/>
        <end position="17"/>
    </location>
</feature>
<evidence type="ECO:0000256" key="3">
    <source>
        <dbReference type="SAM" id="MobiDB-lite"/>
    </source>
</evidence>
<dbReference type="Proteomes" id="UP001302812">
    <property type="component" value="Unassembled WGS sequence"/>
</dbReference>
<keyword evidence="6" id="KW-1185">Reference proteome</keyword>
<comment type="caution">
    <text evidence="5">The sequence shown here is derived from an EMBL/GenBank/DDBJ whole genome shotgun (WGS) entry which is preliminary data.</text>
</comment>
<dbReference type="PROSITE" id="PS50102">
    <property type="entry name" value="RRM"/>
    <property type="match status" value="2"/>
</dbReference>
<dbReference type="FunFam" id="3.30.70.330:FF:000736">
    <property type="entry name" value="Polyadenylate-binding protein, putative"/>
    <property type="match status" value="1"/>
</dbReference>
<feature type="region of interest" description="Disordered" evidence="3">
    <location>
        <begin position="566"/>
        <end position="595"/>
    </location>
</feature>
<evidence type="ECO:0000313" key="5">
    <source>
        <dbReference type="EMBL" id="KAK4117582.1"/>
    </source>
</evidence>
<keyword evidence="1 2" id="KW-0694">RNA-binding</keyword>
<dbReference type="SUPFAM" id="SSF54928">
    <property type="entry name" value="RNA-binding domain, RBD"/>
    <property type="match status" value="2"/>
</dbReference>
<dbReference type="CDD" id="cd00590">
    <property type="entry name" value="RRM_SF"/>
    <property type="match status" value="1"/>
</dbReference>
<dbReference type="InterPro" id="IPR000504">
    <property type="entry name" value="RRM_dom"/>
</dbReference>
<evidence type="ECO:0000256" key="2">
    <source>
        <dbReference type="PROSITE-ProRule" id="PRU00176"/>
    </source>
</evidence>
<name>A0AAN6TNB6_9PEZI</name>
<feature type="compositionally biased region" description="Basic and acidic residues" evidence="3">
    <location>
        <begin position="578"/>
        <end position="595"/>
    </location>
</feature>
<evidence type="ECO:0000313" key="6">
    <source>
        <dbReference type="Proteomes" id="UP001302812"/>
    </source>
</evidence>
<dbReference type="EMBL" id="MU853332">
    <property type="protein sequence ID" value="KAK4117582.1"/>
    <property type="molecule type" value="Genomic_DNA"/>
</dbReference>
<sequence>MSAMLRAHKSGGPRRVRSLSLESGSSGDTDLLAAGARLSNVSTADSPPHVHFSSVTQEFGRLGFASAGALHGDDADDEEEERRPFQLGKKPSDVFTASPQKDADEEPSYLGKGGDEEPSYFAKSAAEYAAERRIKRSVTTGSVMVASPDNRASGSTAKAGRSGMIGGVDVQGIYPATACVFVANLPEYKEDRAIEAAVTREFSRYGTVFVKIRRDGNRMPFAFCQYTSDDDANNALQQGRGAMILGRPCRTERVRANRSFVIYNRRPGEDITVAEARALLEQYGELSKCEVLGAEEQEALGIPKAILVEFATFDPKRDIIHAVRGKDKYRIDVYDTRRKARSDTDEEFLRKYDADRRSVFVGGLPYDVEKSDILELFSEVGDVVDIDLVKRTNNDGTPCRPFAFVEFTRADVPDTAIRMVNGTRMGQYFLKVERKVFKRSAGEPRRSRSQAFAMRSSVTPKTPKVYGGAGGAAGSSGNRFGGAGGASGSGGNRFGGAGGAAGSSGYRQASTPARPPRAATRFGDAVLSTPSVAPVPDDLSYLGPWPGMMTFQDPITGLTCYSYHQVEPSSGVPLTTPTRDRDNRADDQQHTFHDA</sequence>
<feature type="region of interest" description="Disordered" evidence="3">
    <location>
        <begin position="498"/>
        <end position="518"/>
    </location>
</feature>
<evidence type="ECO:0000259" key="4">
    <source>
        <dbReference type="PROSITE" id="PS50102"/>
    </source>
</evidence>
<dbReference type="RefSeq" id="XP_064675152.1">
    <property type="nucleotide sequence ID" value="XM_064810764.1"/>
</dbReference>
<dbReference type="Pfam" id="PF00076">
    <property type="entry name" value="RRM_1"/>
    <property type="match status" value="2"/>
</dbReference>
<dbReference type="SMART" id="SM00360">
    <property type="entry name" value="RRM"/>
    <property type="match status" value="2"/>
</dbReference>
<gene>
    <name evidence="5" type="ORF">N656DRAFT_699165</name>
</gene>
<feature type="region of interest" description="Disordered" evidence="3">
    <location>
        <begin position="67"/>
        <end position="116"/>
    </location>
</feature>
<accession>A0AAN6TNB6</accession>
<dbReference type="PANTHER" id="PTHR10352">
    <property type="entry name" value="EUKARYOTIC TRANSLATION INITIATION FACTOR 3 SUBUNIT G"/>
    <property type="match status" value="1"/>
</dbReference>
<dbReference type="GeneID" id="89934889"/>
<dbReference type="GO" id="GO:0003723">
    <property type="term" value="F:RNA binding"/>
    <property type="evidence" value="ECO:0007669"/>
    <property type="project" value="UniProtKB-UniRule"/>
</dbReference>
<proteinExistence type="predicted"/>
<dbReference type="InterPro" id="IPR012677">
    <property type="entry name" value="Nucleotide-bd_a/b_plait_sf"/>
</dbReference>